<reference evidence="2" key="2">
    <citation type="submission" date="2020-02" db="EMBL/GenBank/DDBJ databases">
        <authorList>
            <consortium name="NCBI Pathogen Detection Project"/>
        </authorList>
    </citation>
    <scope>NUCLEOTIDE SEQUENCE</scope>
    <source>
        <strain evidence="2">MA.CK_94/00004459</strain>
    </source>
</reference>
<evidence type="ECO:0008006" key="3">
    <source>
        <dbReference type="Google" id="ProtNLM"/>
    </source>
</evidence>
<proteinExistence type="predicted"/>
<protein>
    <recommendedName>
        <fullName evidence="3">Fimbrial protein</fullName>
    </recommendedName>
</protein>
<accession>A0A757VSS4</accession>
<sequence>MKKLIIAAGIAAATMASFNASAVPQAVFSAPSYASINTTVTADAYLSVTAVDAEATVSAMNKPGALLGSFAVAQVGMDGLSYDKIAVEKIHTHGYDNNGFNIVLTGGTTDCLVEAGTHTDSFVGDDGAQKPQETCVFTVSEASKITVKTGTNSIPVTAGVKTITAQFRAFHL</sequence>
<evidence type="ECO:0000313" key="2">
    <source>
        <dbReference type="EMBL" id="HAG0928721.1"/>
    </source>
</evidence>
<organism evidence="2">
    <name type="scientific">Salmonella enterica</name>
    <name type="common">Salmonella choleraesuis</name>
    <dbReference type="NCBI Taxonomy" id="28901"/>
    <lineage>
        <taxon>Bacteria</taxon>
        <taxon>Pseudomonadati</taxon>
        <taxon>Pseudomonadota</taxon>
        <taxon>Gammaproteobacteria</taxon>
        <taxon>Enterobacterales</taxon>
        <taxon>Enterobacteriaceae</taxon>
        <taxon>Salmonella</taxon>
    </lineage>
</organism>
<dbReference type="EMBL" id="DAAXGR010000006">
    <property type="protein sequence ID" value="HAG0928721.1"/>
    <property type="molecule type" value="Genomic_DNA"/>
</dbReference>
<feature type="chain" id="PRO_5028422863" description="Fimbrial protein" evidence="1">
    <location>
        <begin position="23"/>
        <end position="172"/>
    </location>
</feature>
<name>A0A757VSS4_SALER</name>
<gene>
    <name evidence="2" type="ORF">G8S40_002728</name>
</gene>
<dbReference type="AlphaFoldDB" id="A0A757VSS4"/>
<feature type="signal peptide" evidence="1">
    <location>
        <begin position="1"/>
        <end position="22"/>
    </location>
</feature>
<comment type="caution">
    <text evidence="2">The sequence shown here is derived from an EMBL/GenBank/DDBJ whole genome shotgun (WGS) entry which is preliminary data.</text>
</comment>
<reference evidence="2" key="1">
    <citation type="journal article" date="2018" name="Genome Biol.">
        <title>SKESA: strategic k-mer extension for scrupulous assemblies.</title>
        <authorList>
            <person name="Souvorov A."/>
            <person name="Agarwala R."/>
            <person name="Lipman D.J."/>
        </authorList>
    </citation>
    <scope>NUCLEOTIDE SEQUENCE</scope>
    <source>
        <strain evidence="2">MA.CK_94/00004459</strain>
    </source>
</reference>
<evidence type="ECO:0000256" key="1">
    <source>
        <dbReference type="SAM" id="SignalP"/>
    </source>
</evidence>
<keyword evidence="1" id="KW-0732">Signal</keyword>